<dbReference type="SUPFAM" id="SSF51735">
    <property type="entry name" value="NAD(P)-binding Rossmann-fold domains"/>
    <property type="match status" value="1"/>
</dbReference>
<protein>
    <submittedName>
        <fullName evidence="4">Unannotated protein</fullName>
    </submittedName>
</protein>
<gene>
    <name evidence="4" type="ORF">UFOPK4248_00305</name>
</gene>
<feature type="domain" description="Mannitol dehydrogenase C-terminal" evidence="3">
    <location>
        <begin position="283"/>
        <end position="478"/>
    </location>
</feature>
<dbReference type="Gene3D" id="3.40.50.720">
    <property type="entry name" value="NAD(P)-binding Rossmann-like Domain"/>
    <property type="match status" value="1"/>
</dbReference>
<keyword evidence="1" id="KW-0560">Oxidoreductase</keyword>
<dbReference type="InterPro" id="IPR000669">
    <property type="entry name" value="Mannitol_DH"/>
</dbReference>
<sequence length="491" mass="54433">MEEDARLSRRTAATKDLLLKEVPKVSGIVHIGLGNFHRAHLAVYTALAMQERGGNWGICTYSIRSEGLTNSMNDQDNLYSILEIGPDTESAIIPGIHTKSYAGPKDLQSIIDQIANADTKIVSLTITEAGYFISQSSQGLDINHLDIQSDLISEKSKTIYGILAQALKKRAKDHGEPISILSCDNISSNGTKFRRLLFEFIELMPDSGLLSQYLKESTAFPNSMVDRIVPGTEPRHLAIANSRLGLIDSIPVPAEKFTMWALEDNFIAGRPAWEVAGAIFTNDVSSFEIMKLRLLNGSHSLIAYLGALRGHQTIPEARFDTLIDKALNQALFAEYLPSVKMPIGIIAEVYIDQLFQRWSNTFLEDKVYRVGTDGSSKLPQRITEPALLAIRSGSKPKMLALTVSSWLMCIAPFNAFDSGPVAKQMRDPFKEKLQELSTLSNSPSEFIDRFFKDSGVFSIEIASNPVFTSLVRDYFEAIYSEGIAKVIEREI</sequence>
<dbReference type="InterPro" id="IPR013118">
    <property type="entry name" value="Mannitol_DH_C"/>
</dbReference>
<evidence type="ECO:0000256" key="1">
    <source>
        <dbReference type="ARBA" id="ARBA00023002"/>
    </source>
</evidence>
<dbReference type="Gene3D" id="1.10.1040.10">
    <property type="entry name" value="N-(1-d-carboxylethyl)-l-norvaline Dehydrogenase, domain 2"/>
    <property type="match status" value="1"/>
</dbReference>
<name>A0A6J7SHY7_9ZZZZ</name>
<accession>A0A6J7SHY7</accession>
<dbReference type="InterPro" id="IPR036291">
    <property type="entry name" value="NAD(P)-bd_dom_sf"/>
</dbReference>
<dbReference type="GO" id="GO:0016616">
    <property type="term" value="F:oxidoreductase activity, acting on the CH-OH group of donors, NAD or NADP as acceptor"/>
    <property type="evidence" value="ECO:0007669"/>
    <property type="project" value="TreeGrafter"/>
</dbReference>
<dbReference type="EMBL" id="CAFBQB010000026">
    <property type="protein sequence ID" value="CAB5040586.1"/>
    <property type="molecule type" value="Genomic_DNA"/>
</dbReference>
<feature type="domain" description="Mannitol dehydrogenase N-terminal" evidence="2">
    <location>
        <begin position="27"/>
        <end position="274"/>
    </location>
</feature>
<dbReference type="Pfam" id="PF08125">
    <property type="entry name" value="Mannitol_dh_C"/>
    <property type="match status" value="1"/>
</dbReference>
<dbReference type="SUPFAM" id="SSF48179">
    <property type="entry name" value="6-phosphogluconate dehydrogenase C-terminal domain-like"/>
    <property type="match status" value="1"/>
</dbReference>
<dbReference type="PANTHER" id="PTHR43362">
    <property type="entry name" value="MANNITOL DEHYDROGENASE DSF1-RELATED"/>
    <property type="match status" value="1"/>
</dbReference>
<evidence type="ECO:0000259" key="2">
    <source>
        <dbReference type="Pfam" id="PF01232"/>
    </source>
</evidence>
<organism evidence="4">
    <name type="scientific">freshwater metagenome</name>
    <dbReference type="NCBI Taxonomy" id="449393"/>
    <lineage>
        <taxon>unclassified sequences</taxon>
        <taxon>metagenomes</taxon>
        <taxon>ecological metagenomes</taxon>
    </lineage>
</organism>
<dbReference type="InterPro" id="IPR013328">
    <property type="entry name" value="6PGD_dom2"/>
</dbReference>
<proteinExistence type="predicted"/>
<dbReference type="InterPro" id="IPR013131">
    <property type="entry name" value="Mannitol_DH_N"/>
</dbReference>
<dbReference type="InterPro" id="IPR050988">
    <property type="entry name" value="Mannitol_DH/Oxidoreductase"/>
</dbReference>
<dbReference type="Pfam" id="PF01232">
    <property type="entry name" value="Mannitol_dh"/>
    <property type="match status" value="1"/>
</dbReference>
<reference evidence="4" key="1">
    <citation type="submission" date="2020-05" db="EMBL/GenBank/DDBJ databases">
        <authorList>
            <person name="Chiriac C."/>
            <person name="Salcher M."/>
            <person name="Ghai R."/>
            <person name="Kavagutti S V."/>
        </authorList>
    </citation>
    <scope>NUCLEOTIDE SEQUENCE</scope>
</reference>
<dbReference type="PRINTS" id="PR00084">
    <property type="entry name" value="MTLDHDRGNASE"/>
</dbReference>
<dbReference type="AlphaFoldDB" id="A0A6J7SHY7"/>
<evidence type="ECO:0000313" key="4">
    <source>
        <dbReference type="EMBL" id="CAB5040586.1"/>
    </source>
</evidence>
<dbReference type="InterPro" id="IPR008927">
    <property type="entry name" value="6-PGluconate_DH-like_C_sf"/>
</dbReference>
<evidence type="ECO:0000259" key="3">
    <source>
        <dbReference type="Pfam" id="PF08125"/>
    </source>
</evidence>
<dbReference type="PANTHER" id="PTHR43362:SF1">
    <property type="entry name" value="MANNITOL DEHYDROGENASE 2-RELATED"/>
    <property type="match status" value="1"/>
</dbReference>